<dbReference type="AlphaFoldDB" id="A0A8H2PWX7"/>
<reference evidence="2 3" key="1">
    <citation type="submission" date="2019-06" db="EMBL/GenBank/DDBJ databases">
        <title>Sequencing the genomes of 1000 actinobacteria strains.</title>
        <authorList>
            <person name="Klenk H.-P."/>
        </authorList>
    </citation>
    <scope>NUCLEOTIDE SEQUENCE [LARGE SCALE GENOMIC DNA]</scope>
    <source>
        <strain evidence="2 3">DSM 21947</strain>
    </source>
</reference>
<dbReference type="EMBL" id="VFRA01000001">
    <property type="protein sequence ID" value="TQO18774.1"/>
    <property type="molecule type" value="Genomic_DNA"/>
</dbReference>
<protein>
    <submittedName>
        <fullName evidence="2">Uncharacterized protein</fullName>
    </submittedName>
</protein>
<keyword evidence="1" id="KW-0812">Transmembrane</keyword>
<dbReference type="RefSeq" id="WP_141989337.1">
    <property type="nucleotide sequence ID" value="NZ_VFRA01000001.1"/>
</dbReference>
<keyword evidence="1" id="KW-1133">Transmembrane helix</keyword>
<feature type="transmembrane region" description="Helical" evidence="1">
    <location>
        <begin position="83"/>
        <end position="103"/>
    </location>
</feature>
<evidence type="ECO:0000256" key="1">
    <source>
        <dbReference type="SAM" id="Phobius"/>
    </source>
</evidence>
<name>A0A8H2PWX7_9MICO</name>
<dbReference type="OrthoDB" id="5073398at2"/>
<gene>
    <name evidence="2" type="ORF">FB472_0295</name>
</gene>
<sequence>MTYSAIKVRATPGVPGSGRAGTVAVVAGLAVAGWISFGRYLFGIGGDLTITYTVTLGLTYGVLLSLAGLAMRRTALRGFPTRAMTHAQLIASGVCAFLLGLTIPDSTLGGLQTIISGPTEPALGIAIGIANPLGVVGIVTAIIALVLATTDSRGRVTLVESWGDEEEEPATSVDAV</sequence>
<accession>A0A8H2PWX7</accession>
<proteinExistence type="predicted"/>
<organism evidence="2 3">
    <name type="scientific">Rhodoglobus vestalii</name>
    <dbReference type="NCBI Taxonomy" id="193384"/>
    <lineage>
        <taxon>Bacteria</taxon>
        <taxon>Bacillati</taxon>
        <taxon>Actinomycetota</taxon>
        <taxon>Actinomycetes</taxon>
        <taxon>Micrococcales</taxon>
        <taxon>Microbacteriaceae</taxon>
        <taxon>Rhodoglobus</taxon>
    </lineage>
</organism>
<comment type="caution">
    <text evidence="2">The sequence shown here is derived from an EMBL/GenBank/DDBJ whole genome shotgun (WGS) entry which is preliminary data.</text>
</comment>
<evidence type="ECO:0000313" key="3">
    <source>
        <dbReference type="Proteomes" id="UP000316560"/>
    </source>
</evidence>
<feature type="transmembrane region" description="Helical" evidence="1">
    <location>
        <begin position="123"/>
        <end position="148"/>
    </location>
</feature>
<keyword evidence="3" id="KW-1185">Reference proteome</keyword>
<keyword evidence="1" id="KW-0472">Membrane</keyword>
<feature type="transmembrane region" description="Helical" evidence="1">
    <location>
        <begin position="48"/>
        <end position="71"/>
    </location>
</feature>
<feature type="transmembrane region" description="Helical" evidence="1">
    <location>
        <begin position="21"/>
        <end position="42"/>
    </location>
</feature>
<dbReference type="Proteomes" id="UP000316560">
    <property type="component" value="Unassembled WGS sequence"/>
</dbReference>
<evidence type="ECO:0000313" key="2">
    <source>
        <dbReference type="EMBL" id="TQO18774.1"/>
    </source>
</evidence>